<protein>
    <submittedName>
        <fullName evidence="4">Pre-RNA processing PIH1/Nop17-domain-containing protein</fullName>
    </submittedName>
</protein>
<dbReference type="EMBL" id="JARIHO010000011">
    <property type="protein sequence ID" value="KAJ7353442.1"/>
    <property type="molecule type" value="Genomic_DNA"/>
</dbReference>
<feature type="domain" description="PIH1 N-terminal" evidence="3">
    <location>
        <begin position="35"/>
        <end position="158"/>
    </location>
</feature>
<evidence type="ECO:0000259" key="3">
    <source>
        <dbReference type="Pfam" id="PF08190"/>
    </source>
</evidence>
<dbReference type="AlphaFoldDB" id="A0AAD7EWB9"/>
<name>A0AAD7EWB9_9AGAR</name>
<dbReference type="Proteomes" id="UP001218218">
    <property type="component" value="Unassembled WGS sequence"/>
</dbReference>
<feature type="compositionally biased region" description="Low complexity" evidence="2">
    <location>
        <begin position="203"/>
        <end position="214"/>
    </location>
</feature>
<dbReference type="PANTHER" id="PTHR22997">
    <property type="entry name" value="PIH1 DOMAIN-CONTAINING PROTEIN 1"/>
    <property type="match status" value="1"/>
</dbReference>
<organism evidence="4 5">
    <name type="scientific">Mycena albidolilacea</name>
    <dbReference type="NCBI Taxonomy" id="1033008"/>
    <lineage>
        <taxon>Eukaryota</taxon>
        <taxon>Fungi</taxon>
        <taxon>Dikarya</taxon>
        <taxon>Basidiomycota</taxon>
        <taxon>Agaricomycotina</taxon>
        <taxon>Agaricomycetes</taxon>
        <taxon>Agaricomycetidae</taxon>
        <taxon>Agaricales</taxon>
        <taxon>Marasmiineae</taxon>
        <taxon>Mycenaceae</taxon>
        <taxon>Mycena</taxon>
    </lineage>
</organism>
<comment type="similarity">
    <text evidence="1">Belongs to the PIH1 family.</text>
</comment>
<evidence type="ECO:0000313" key="4">
    <source>
        <dbReference type="EMBL" id="KAJ7353442.1"/>
    </source>
</evidence>
<comment type="caution">
    <text evidence="4">The sequence shown here is derived from an EMBL/GenBank/DDBJ whole genome shotgun (WGS) entry which is preliminary data.</text>
</comment>
<evidence type="ECO:0000256" key="1">
    <source>
        <dbReference type="ARBA" id="ARBA00008511"/>
    </source>
</evidence>
<accession>A0AAD7EWB9</accession>
<feature type="region of interest" description="Disordered" evidence="2">
    <location>
        <begin position="179"/>
        <end position="214"/>
    </location>
</feature>
<dbReference type="InterPro" id="IPR050734">
    <property type="entry name" value="PIH1/Kintoun_subfamily"/>
</dbReference>
<evidence type="ECO:0000313" key="5">
    <source>
        <dbReference type="Proteomes" id="UP001218218"/>
    </source>
</evidence>
<sequence length="316" mass="34069">MSKVQVALKPTAGFCIKSATLQPAVLKLASSVPPVPSQRKIFINIAWDSQVPPPPEGNEEAIQRAMHSEDEHLNPDAWFVPVVVSEARQDTDKSGNPSLVFDCIYHTSIKSRTVRDAAFKVFIQELALQRIEAQTSLVLSRQISTPNIASKGKLLPRTVLVPSAIPTAPHKRPLIEEISSPSPAVAVSGHTKSDAPTKGILKPPTASAPSNTTTSRLTWRWSKTTMGAIEITIVIPYLTRALVTETTLELEARRLLLTVRGHPPLDINVGVSDAEIAATCGTAPDGGLTLKRERELDVEAATAEWRVADGVLVVLA</sequence>
<dbReference type="Pfam" id="PF08190">
    <property type="entry name" value="PIH1"/>
    <property type="match status" value="1"/>
</dbReference>
<proteinExistence type="inferred from homology"/>
<gene>
    <name evidence="4" type="ORF">DFH08DRAFT_913033</name>
</gene>
<dbReference type="GO" id="GO:0005737">
    <property type="term" value="C:cytoplasm"/>
    <property type="evidence" value="ECO:0007669"/>
    <property type="project" value="TreeGrafter"/>
</dbReference>
<reference evidence="4" key="1">
    <citation type="submission" date="2023-03" db="EMBL/GenBank/DDBJ databases">
        <title>Massive genome expansion in bonnet fungi (Mycena s.s.) driven by repeated elements and novel gene families across ecological guilds.</title>
        <authorList>
            <consortium name="Lawrence Berkeley National Laboratory"/>
            <person name="Harder C.B."/>
            <person name="Miyauchi S."/>
            <person name="Viragh M."/>
            <person name="Kuo A."/>
            <person name="Thoen E."/>
            <person name="Andreopoulos B."/>
            <person name="Lu D."/>
            <person name="Skrede I."/>
            <person name="Drula E."/>
            <person name="Henrissat B."/>
            <person name="Morin E."/>
            <person name="Kohler A."/>
            <person name="Barry K."/>
            <person name="LaButti K."/>
            <person name="Morin E."/>
            <person name="Salamov A."/>
            <person name="Lipzen A."/>
            <person name="Mereny Z."/>
            <person name="Hegedus B."/>
            <person name="Baldrian P."/>
            <person name="Stursova M."/>
            <person name="Weitz H."/>
            <person name="Taylor A."/>
            <person name="Grigoriev I.V."/>
            <person name="Nagy L.G."/>
            <person name="Martin F."/>
            <person name="Kauserud H."/>
        </authorList>
    </citation>
    <scope>NUCLEOTIDE SEQUENCE</scope>
    <source>
        <strain evidence="4">CBHHK002</strain>
    </source>
</reference>
<evidence type="ECO:0000256" key="2">
    <source>
        <dbReference type="SAM" id="MobiDB-lite"/>
    </source>
</evidence>
<keyword evidence="5" id="KW-1185">Reference proteome</keyword>
<dbReference type="PANTHER" id="PTHR22997:SF0">
    <property type="entry name" value="PIH1 DOMAIN-CONTAINING PROTEIN 1"/>
    <property type="match status" value="1"/>
</dbReference>
<dbReference type="InterPro" id="IPR012981">
    <property type="entry name" value="PIH1_N"/>
</dbReference>